<dbReference type="GeneID" id="102385612"/>
<dbReference type="GO" id="GO:0005615">
    <property type="term" value="C:extracellular space"/>
    <property type="evidence" value="ECO:0007669"/>
    <property type="project" value="TreeGrafter"/>
</dbReference>
<dbReference type="PROSITE" id="PS51828">
    <property type="entry name" value="PTX_2"/>
    <property type="match status" value="1"/>
</dbReference>
<reference evidence="14" key="1">
    <citation type="submission" date="2025-08" db="UniProtKB">
        <authorList>
            <consortium name="RefSeq"/>
        </authorList>
    </citation>
    <scope>IDENTIFICATION</scope>
</reference>
<evidence type="ECO:0000256" key="7">
    <source>
        <dbReference type="ARBA" id="ARBA00022837"/>
    </source>
</evidence>
<comment type="similarity">
    <text evidence="9">Belongs to the pentraxin family.</text>
</comment>
<dbReference type="InterPro" id="IPR001759">
    <property type="entry name" value="PTX_dom"/>
</dbReference>
<dbReference type="AlphaFoldDB" id="A0A1U7SD23"/>
<dbReference type="InterPro" id="IPR030476">
    <property type="entry name" value="Pentaxin_CS"/>
</dbReference>
<evidence type="ECO:0000313" key="13">
    <source>
        <dbReference type="Proteomes" id="UP000189705"/>
    </source>
</evidence>
<dbReference type="SMART" id="SM00159">
    <property type="entry name" value="PTX"/>
    <property type="match status" value="1"/>
</dbReference>
<dbReference type="eggNOG" id="ENOG502S201">
    <property type="taxonomic scope" value="Eukaryota"/>
</dbReference>
<dbReference type="PRINTS" id="PR00895">
    <property type="entry name" value="PENTAXIN"/>
</dbReference>
<evidence type="ECO:0000256" key="1">
    <source>
        <dbReference type="ARBA" id="ARBA00001913"/>
    </source>
</evidence>
<keyword evidence="3" id="KW-0011">Acute phase</keyword>
<dbReference type="GO" id="GO:0045087">
    <property type="term" value="P:innate immune response"/>
    <property type="evidence" value="ECO:0007669"/>
    <property type="project" value="TreeGrafter"/>
</dbReference>
<evidence type="ECO:0000256" key="6">
    <source>
        <dbReference type="ARBA" id="ARBA00022729"/>
    </source>
</evidence>
<organism evidence="13 14">
    <name type="scientific">Alligator sinensis</name>
    <name type="common">Chinese alligator</name>
    <dbReference type="NCBI Taxonomy" id="38654"/>
    <lineage>
        <taxon>Eukaryota</taxon>
        <taxon>Metazoa</taxon>
        <taxon>Chordata</taxon>
        <taxon>Craniata</taxon>
        <taxon>Vertebrata</taxon>
        <taxon>Euteleostomi</taxon>
        <taxon>Archelosauria</taxon>
        <taxon>Archosauria</taxon>
        <taxon>Crocodylia</taxon>
        <taxon>Alligatoridae</taxon>
        <taxon>Alligatorinae</taxon>
        <taxon>Alligator</taxon>
    </lineage>
</organism>
<proteinExistence type="inferred from homology"/>
<dbReference type="Proteomes" id="UP000189705">
    <property type="component" value="Unplaced"/>
</dbReference>
<dbReference type="CDD" id="cd00152">
    <property type="entry name" value="PTX"/>
    <property type="match status" value="1"/>
</dbReference>
<dbReference type="STRING" id="38654.A0A1U7SD23"/>
<evidence type="ECO:0000256" key="10">
    <source>
        <dbReference type="ARBA" id="ARBA00040546"/>
    </source>
</evidence>
<name>A0A1U7SD23_ALLSI</name>
<keyword evidence="8" id="KW-1015">Disulfide bond</keyword>
<sequence length="328" mass="36780">MPSCGNQLHRSASASTCLGARAPAAPGSTWLAGHLHIDSAAAAGDIKWVSLEGPALRDWHHWVHIPQQRGPAPIPSSLLWRICPCFILHLNMEKLLLWLLVLAGLSGIVAQQDLFGQVFVFPRTSATAHVLLGTKNKQPLQSFTICLRYFSDLTRNYTLFSYASKVHDNEILLFRAYPGTYTLSVAMDFVTYNCQEKESPEWVHICASWESATGIAELWVDGKPLPRKGLQKDYSVKAEASILLGQDQDTYAGEFDEMQSFVGEITDLHMWDRILTPAEIRLVRNNEALPPHAIDWRNLAYEIKHYVVLKPSLSSMYRVLRAAQNGKL</sequence>
<evidence type="ECO:0000313" key="14">
    <source>
        <dbReference type="RefSeq" id="XP_006029690.2"/>
    </source>
</evidence>
<dbReference type="PROSITE" id="PS00289">
    <property type="entry name" value="PTX_1"/>
    <property type="match status" value="1"/>
</dbReference>
<keyword evidence="4" id="KW-0964">Secreted</keyword>
<dbReference type="FunFam" id="2.60.120.200:FF:000070">
    <property type="entry name" value="Serum amyloid P-component"/>
    <property type="match status" value="1"/>
</dbReference>
<keyword evidence="13" id="KW-1185">Reference proteome</keyword>
<dbReference type="GO" id="GO:0046872">
    <property type="term" value="F:metal ion binding"/>
    <property type="evidence" value="ECO:0007669"/>
    <property type="project" value="UniProtKB-KW"/>
</dbReference>
<dbReference type="InterPro" id="IPR013320">
    <property type="entry name" value="ConA-like_dom_sf"/>
</dbReference>
<dbReference type="Gene3D" id="2.60.120.200">
    <property type="match status" value="1"/>
</dbReference>
<dbReference type="RefSeq" id="XP_006029690.2">
    <property type="nucleotide sequence ID" value="XM_006029628.2"/>
</dbReference>
<accession>A0A1U7SD23</accession>
<protein>
    <recommendedName>
        <fullName evidence="10">C-reactive protein</fullName>
    </recommendedName>
</protein>
<dbReference type="InParanoid" id="A0A1U7SD23"/>
<dbReference type="KEGG" id="asn:102385612"/>
<evidence type="ECO:0000256" key="3">
    <source>
        <dbReference type="ARBA" id="ARBA00022486"/>
    </source>
</evidence>
<comment type="subcellular location">
    <subcellularLocation>
        <location evidence="2">Secreted</location>
    </subcellularLocation>
</comment>
<dbReference type="InterPro" id="IPR051005">
    <property type="entry name" value="Pentraxin_domain"/>
</dbReference>
<dbReference type="SUPFAM" id="SSF49899">
    <property type="entry name" value="Concanavalin A-like lectins/glucanases"/>
    <property type="match status" value="1"/>
</dbReference>
<dbReference type="GO" id="GO:0001849">
    <property type="term" value="F:complement component C1q complex binding"/>
    <property type="evidence" value="ECO:0007669"/>
    <property type="project" value="TreeGrafter"/>
</dbReference>
<evidence type="ECO:0000259" key="12">
    <source>
        <dbReference type="PROSITE" id="PS51828"/>
    </source>
</evidence>
<keyword evidence="7" id="KW-0106">Calcium</keyword>
<evidence type="ECO:0000256" key="9">
    <source>
        <dbReference type="ARBA" id="ARBA00038102"/>
    </source>
</evidence>
<evidence type="ECO:0000256" key="5">
    <source>
        <dbReference type="ARBA" id="ARBA00022723"/>
    </source>
</evidence>
<evidence type="ECO:0000256" key="11">
    <source>
        <dbReference type="PROSITE-ProRule" id="PRU01172"/>
    </source>
</evidence>
<dbReference type="PANTHER" id="PTHR45869:SF7">
    <property type="entry name" value="C-REACTIVE PROTEIN"/>
    <property type="match status" value="1"/>
</dbReference>
<dbReference type="Pfam" id="PF00354">
    <property type="entry name" value="Pentaxin"/>
    <property type="match status" value="1"/>
</dbReference>
<evidence type="ECO:0000256" key="2">
    <source>
        <dbReference type="ARBA" id="ARBA00004613"/>
    </source>
</evidence>
<gene>
    <name evidence="14" type="primary">LOC102385612</name>
</gene>
<feature type="domain" description="Pentraxin (PTX)" evidence="12">
    <location>
        <begin position="115"/>
        <end position="315"/>
    </location>
</feature>
<comment type="cofactor">
    <cofactor evidence="1">
        <name>Ca(2+)</name>
        <dbReference type="ChEBI" id="CHEBI:29108"/>
    </cofactor>
</comment>
<keyword evidence="6" id="KW-0732">Signal</keyword>
<comment type="caution">
    <text evidence="11">Lacks conserved residue(s) required for the propagation of feature annotation.</text>
</comment>
<keyword evidence="5" id="KW-0479">Metal-binding</keyword>
<evidence type="ECO:0000256" key="4">
    <source>
        <dbReference type="ARBA" id="ARBA00022525"/>
    </source>
</evidence>
<evidence type="ECO:0000256" key="8">
    <source>
        <dbReference type="ARBA" id="ARBA00023157"/>
    </source>
</evidence>
<dbReference type="GO" id="GO:0006953">
    <property type="term" value="P:acute-phase response"/>
    <property type="evidence" value="ECO:0007669"/>
    <property type="project" value="UniProtKB-KW"/>
</dbReference>
<dbReference type="PANTHER" id="PTHR45869">
    <property type="entry name" value="C-REACTIVE PROTEIN-RELATED"/>
    <property type="match status" value="1"/>
</dbReference>